<feature type="transmembrane region" description="Helical" evidence="6">
    <location>
        <begin position="93"/>
        <end position="110"/>
    </location>
</feature>
<reference evidence="7 8" key="1">
    <citation type="submission" date="2023-07" db="EMBL/GenBank/DDBJ databases">
        <title>Genomic Encyclopedia of Type Strains, Phase IV (KMG-IV): sequencing the most valuable type-strain genomes for metagenomic binning, comparative biology and taxonomic classification.</title>
        <authorList>
            <person name="Goeker M."/>
        </authorList>
    </citation>
    <scope>NUCLEOTIDE SEQUENCE [LARGE SCALE GENOMIC DNA]</scope>
    <source>
        <strain evidence="7 8">DSM 1112</strain>
    </source>
</reference>
<accession>A0ABU0BY00</accession>
<keyword evidence="5 6" id="KW-0472">Membrane</keyword>
<dbReference type="PANTHER" id="PTHR30086:SF20">
    <property type="entry name" value="ARGININE EXPORTER PROTEIN ARGO-RELATED"/>
    <property type="match status" value="1"/>
</dbReference>
<feature type="transmembrane region" description="Helical" evidence="6">
    <location>
        <begin position="171"/>
        <end position="198"/>
    </location>
</feature>
<protein>
    <submittedName>
        <fullName evidence="7">Threonine/homoserine/homoserine lactone efflux protein</fullName>
    </submittedName>
</protein>
<dbReference type="PANTHER" id="PTHR30086">
    <property type="entry name" value="ARGININE EXPORTER PROTEIN ARGO"/>
    <property type="match status" value="1"/>
</dbReference>
<dbReference type="InterPro" id="IPR001123">
    <property type="entry name" value="LeuE-type"/>
</dbReference>
<evidence type="ECO:0000256" key="4">
    <source>
        <dbReference type="ARBA" id="ARBA00022989"/>
    </source>
</evidence>
<feature type="transmembrane region" description="Helical" evidence="6">
    <location>
        <begin position="61"/>
        <end position="87"/>
    </location>
</feature>
<dbReference type="Pfam" id="PF01810">
    <property type="entry name" value="LysE"/>
    <property type="match status" value="1"/>
</dbReference>
<dbReference type="Proteomes" id="UP001230207">
    <property type="component" value="Unassembled WGS sequence"/>
</dbReference>
<feature type="transmembrane region" description="Helical" evidence="6">
    <location>
        <begin position="148"/>
        <end position="165"/>
    </location>
</feature>
<evidence type="ECO:0000256" key="1">
    <source>
        <dbReference type="ARBA" id="ARBA00004651"/>
    </source>
</evidence>
<evidence type="ECO:0000256" key="2">
    <source>
        <dbReference type="ARBA" id="ARBA00022475"/>
    </source>
</evidence>
<keyword evidence="3 6" id="KW-0812">Transmembrane</keyword>
<dbReference type="EMBL" id="JAUSVF010000003">
    <property type="protein sequence ID" value="MDQ0323144.1"/>
    <property type="molecule type" value="Genomic_DNA"/>
</dbReference>
<feature type="transmembrane region" description="Helical" evidence="6">
    <location>
        <begin position="20"/>
        <end position="40"/>
    </location>
</feature>
<keyword evidence="8" id="KW-1185">Reference proteome</keyword>
<gene>
    <name evidence="7" type="ORF">QO002_005350</name>
</gene>
<comment type="subcellular location">
    <subcellularLocation>
        <location evidence="1">Cell membrane</location>
        <topology evidence="1">Multi-pass membrane protein</topology>
    </subcellularLocation>
</comment>
<sequence length="231" mass="24456">MADRVQAAKSHLISSTRKDLMFADLDQLLLVFTAYIIGAASPGPSNMRIMGVAMDQGRKAALIIAAGVISGSFFWGTMAATGVSAILAQYAEALVILKIFGGLYLLYLAFKAGSSALTSDDKLSLQLEARQIVTGFGLYRRGLLMHLMNPKAVLGWIATMTLGLGPDATTATVVIILAGCAVLSVTIFGGYALLFSTAPMIRIYRRARRWIAGTLAGVYGAGGMKLLLSRS</sequence>
<comment type="caution">
    <text evidence="7">The sequence shown here is derived from an EMBL/GenBank/DDBJ whole genome shotgun (WGS) entry which is preliminary data.</text>
</comment>
<organism evidence="7 8">
    <name type="scientific">Pararhizobium capsulatum DSM 1112</name>
    <dbReference type="NCBI Taxonomy" id="1121113"/>
    <lineage>
        <taxon>Bacteria</taxon>
        <taxon>Pseudomonadati</taxon>
        <taxon>Pseudomonadota</taxon>
        <taxon>Alphaproteobacteria</taxon>
        <taxon>Hyphomicrobiales</taxon>
        <taxon>Rhizobiaceae</taxon>
        <taxon>Rhizobium/Agrobacterium group</taxon>
        <taxon>Pararhizobium</taxon>
    </lineage>
</organism>
<evidence type="ECO:0000313" key="8">
    <source>
        <dbReference type="Proteomes" id="UP001230207"/>
    </source>
</evidence>
<name>A0ABU0BY00_9HYPH</name>
<evidence type="ECO:0000256" key="3">
    <source>
        <dbReference type="ARBA" id="ARBA00022692"/>
    </source>
</evidence>
<proteinExistence type="predicted"/>
<keyword evidence="2" id="KW-1003">Cell membrane</keyword>
<feature type="transmembrane region" description="Helical" evidence="6">
    <location>
        <begin position="210"/>
        <end position="228"/>
    </location>
</feature>
<evidence type="ECO:0000256" key="6">
    <source>
        <dbReference type="SAM" id="Phobius"/>
    </source>
</evidence>
<evidence type="ECO:0000256" key="5">
    <source>
        <dbReference type="ARBA" id="ARBA00023136"/>
    </source>
</evidence>
<evidence type="ECO:0000313" key="7">
    <source>
        <dbReference type="EMBL" id="MDQ0323144.1"/>
    </source>
</evidence>
<keyword evidence="4 6" id="KW-1133">Transmembrane helix</keyword>